<dbReference type="GO" id="GO:0003837">
    <property type="term" value="F:beta-ureidopropionase activity"/>
    <property type="evidence" value="ECO:0007669"/>
    <property type="project" value="UniProtKB-EC"/>
</dbReference>
<dbReference type="InterPro" id="IPR036526">
    <property type="entry name" value="C-N_Hydrolase_sf"/>
</dbReference>
<dbReference type="Proteomes" id="UP000515163">
    <property type="component" value="Unplaced"/>
</dbReference>
<feature type="domain" description="CN hydrolase" evidence="12">
    <location>
        <begin position="87"/>
        <end position="359"/>
    </location>
</feature>
<evidence type="ECO:0000313" key="13">
    <source>
        <dbReference type="Proteomes" id="UP000515163"/>
    </source>
</evidence>
<comment type="subunit">
    <text evidence="7">Homodimer, homotetramer, homooctamer; can also form higher homooligomers.</text>
</comment>
<evidence type="ECO:0000256" key="2">
    <source>
        <dbReference type="ARBA" id="ARBA00022490"/>
    </source>
</evidence>
<dbReference type="EC" id="3.5.1.6" evidence="8"/>
<dbReference type="InterPro" id="IPR050345">
    <property type="entry name" value="Aliph_Amidase/BUP"/>
</dbReference>
<accession>A0A6P8HIQ9</accession>
<dbReference type="PANTHER" id="PTHR43674:SF2">
    <property type="entry name" value="BETA-UREIDOPROPIONASE"/>
    <property type="match status" value="1"/>
</dbReference>
<evidence type="ECO:0000313" key="14">
    <source>
        <dbReference type="RefSeq" id="XP_031552475.1"/>
    </source>
</evidence>
<protein>
    <recommendedName>
        <fullName evidence="9">Beta-ureidopropionase</fullName>
        <ecNumber evidence="8">3.5.1.6</ecNumber>
    </recommendedName>
    <alternativeName>
        <fullName evidence="11">Beta-alanine synthase</fullName>
    </alternativeName>
    <alternativeName>
        <fullName evidence="10">N-carbamoyl-beta-alanine amidohydrolase</fullName>
    </alternativeName>
</protein>
<evidence type="ECO:0000256" key="5">
    <source>
        <dbReference type="ARBA" id="ARBA00058206"/>
    </source>
</evidence>
<keyword evidence="2" id="KW-0963">Cytoplasm</keyword>
<evidence type="ECO:0000256" key="11">
    <source>
        <dbReference type="ARBA" id="ARBA00078143"/>
    </source>
</evidence>
<dbReference type="PROSITE" id="PS50263">
    <property type="entry name" value="CN_HYDROLASE"/>
    <property type="match status" value="1"/>
</dbReference>
<gene>
    <name evidence="14" type="primary">LOC116289666</name>
</gene>
<evidence type="ECO:0000256" key="8">
    <source>
        <dbReference type="ARBA" id="ARBA00066985"/>
    </source>
</evidence>
<evidence type="ECO:0000256" key="4">
    <source>
        <dbReference type="ARBA" id="ARBA00022801"/>
    </source>
</evidence>
<reference evidence="14" key="1">
    <citation type="submission" date="2025-08" db="UniProtKB">
        <authorList>
            <consortium name="RefSeq"/>
        </authorList>
    </citation>
    <scope>IDENTIFICATION</scope>
    <source>
        <tissue evidence="14">Tentacle</tissue>
    </source>
</reference>
<sequence length="402" mass="44993">MINTSCLSPLPFTQVMMAARIVSLENCLEKHIPPEELQEVKRILYGKPASPLNLPEEAVKFAQSHDFELAGYKIEAAPEQLRQPRIVRIGAVQNKIVAPTNAPIAKQREALHGRIKDIVDSGALCGVNVMCFQECWTMPFAFCTREKLPWTEFAESATDGPTVKLCQELAEQHNMVIISPILERDVDHREILWNTSVVISNTGDIIGKTRKNHIPRVGDFNESTYYMEGNMGHPVFQTQFGRIGISICYSRHHPLNWLMFGINGAEIVFNPSATVGALSEPMWPIEARNAAIANSYFTVAINRVGTESFEHEFTSGDGKPAHKDFGEFYGSSYVAAPDGSRTPGLSRTRDGLLVTEVDLNLCRQIKDKWGFPMTSRLDMYANLLTDAVQHDYKPLVVNQEQK</sequence>
<organism evidence="13 14">
    <name type="scientific">Actinia tenebrosa</name>
    <name type="common">Australian red waratah sea anemone</name>
    <dbReference type="NCBI Taxonomy" id="6105"/>
    <lineage>
        <taxon>Eukaryota</taxon>
        <taxon>Metazoa</taxon>
        <taxon>Cnidaria</taxon>
        <taxon>Anthozoa</taxon>
        <taxon>Hexacorallia</taxon>
        <taxon>Actiniaria</taxon>
        <taxon>Actiniidae</taxon>
        <taxon>Actinia</taxon>
    </lineage>
</organism>
<keyword evidence="13" id="KW-1185">Reference proteome</keyword>
<dbReference type="GO" id="GO:0033396">
    <property type="term" value="P:beta-alanine biosynthetic process via 3-ureidopropionate"/>
    <property type="evidence" value="ECO:0007669"/>
    <property type="project" value="TreeGrafter"/>
</dbReference>
<dbReference type="Gene3D" id="3.60.110.10">
    <property type="entry name" value="Carbon-nitrogen hydrolase"/>
    <property type="match status" value="1"/>
</dbReference>
<dbReference type="InterPro" id="IPR003010">
    <property type="entry name" value="C-N_Hydrolase"/>
</dbReference>
<dbReference type="OrthoDB" id="412018at2759"/>
<keyword evidence="3" id="KW-0597">Phosphoprotein</keyword>
<dbReference type="FunFam" id="3.60.110.10:FF:000009">
    <property type="entry name" value="Beta-ureidopropionase 1"/>
    <property type="match status" value="1"/>
</dbReference>
<dbReference type="GO" id="GO:0005737">
    <property type="term" value="C:cytoplasm"/>
    <property type="evidence" value="ECO:0007669"/>
    <property type="project" value="UniProtKB-SubCell"/>
</dbReference>
<comment type="similarity">
    <text evidence="6">Belongs to the carbon-nitrogen hydrolase superfamily. BUP family.</text>
</comment>
<dbReference type="SUPFAM" id="SSF56317">
    <property type="entry name" value="Carbon-nitrogen hydrolase"/>
    <property type="match status" value="1"/>
</dbReference>
<dbReference type="CDD" id="cd07587">
    <property type="entry name" value="ML_beta-AS"/>
    <property type="match status" value="1"/>
</dbReference>
<dbReference type="PANTHER" id="PTHR43674">
    <property type="entry name" value="NITRILASE C965.09-RELATED"/>
    <property type="match status" value="1"/>
</dbReference>
<evidence type="ECO:0000256" key="10">
    <source>
        <dbReference type="ARBA" id="ARBA00075038"/>
    </source>
</evidence>
<dbReference type="InParanoid" id="A0A6P8HIQ9"/>
<dbReference type="AlphaFoldDB" id="A0A6P8HIQ9"/>
<dbReference type="KEGG" id="aten:116289666"/>
<evidence type="ECO:0000256" key="1">
    <source>
        <dbReference type="ARBA" id="ARBA00004496"/>
    </source>
</evidence>
<comment type="function">
    <text evidence="5">Catalyzes a late step in pyrimidine degradation. Converts N-carbamoyl-beta-alanine (3-ureidopropanoate) into beta-alanine, ammonia and carbon dioxide. Likewise, converts N-carbamoyl-beta-aminoisobutyrate (3-ureidoisobutyrate) into beta-aminoisobutyrate, ammonia and carbon dioxide.</text>
</comment>
<keyword evidence="4" id="KW-0378">Hydrolase</keyword>
<evidence type="ECO:0000256" key="3">
    <source>
        <dbReference type="ARBA" id="ARBA00022553"/>
    </source>
</evidence>
<dbReference type="Pfam" id="PF00795">
    <property type="entry name" value="CN_hydrolase"/>
    <property type="match status" value="1"/>
</dbReference>
<dbReference type="FunCoup" id="A0A6P8HIQ9">
    <property type="interactions" value="208"/>
</dbReference>
<dbReference type="RefSeq" id="XP_031552475.1">
    <property type="nucleotide sequence ID" value="XM_031696615.1"/>
</dbReference>
<evidence type="ECO:0000259" key="12">
    <source>
        <dbReference type="PROSITE" id="PS50263"/>
    </source>
</evidence>
<evidence type="ECO:0000256" key="9">
    <source>
        <dbReference type="ARBA" id="ARBA00074804"/>
    </source>
</evidence>
<evidence type="ECO:0000256" key="6">
    <source>
        <dbReference type="ARBA" id="ARBA00061249"/>
    </source>
</evidence>
<comment type="subcellular location">
    <subcellularLocation>
        <location evidence="1">Cytoplasm</location>
    </subcellularLocation>
</comment>
<dbReference type="GeneID" id="116289666"/>
<proteinExistence type="inferred from homology"/>
<name>A0A6P8HIQ9_ACTTE</name>
<evidence type="ECO:0000256" key="7">
    <source>
        <dbReference type="ARBA" id="ARBA00064592"/>
    </source>
</evidence>